<sequence length="877" mass="91697">MAVLIGGRYRLDRELAAGGFGTVWEAFDTTLRVGVAVKQVRLDPAATDAERAAAVVRAEHEARNAARLRDHPNIVAVHDVVTEGGTPWLVMQLVAGRSLQQELAARGRLAPDEAGRIAGGVLAALAAAHTAGIVHRDVKPANIMLADDGSVLLTDFGIAKHHADTVQTAHGTVIGSLPYMAPERLDGHSLAAGDLFALGVTLYEMTEGVSPFARDSLTAMMSAVVLHTPEAPKHAGSLTPLVQALLAKQHTDRPDAVAALALLGRSTARPAASPAVATTAVAPAAAATAGAPAAATAAVANVAAAAPIAETVAATPSRDAETVSGRRHGRALANELIRVAAGDDDGADEAQLVVWAMALHLADDEPRTAERLVDAIPETGWRDDARIALAKAVWRRDPQQAKRLIADISPSSGYHVAAMTLWRIDVGTAERLVRSENNVLWQSECLADLATAVASVDAADGERIARTVPLADWRAAALAAVAAAIAMTHPARARELAEEAVSCAAALTERPERAVALRKVAGSVALFDPQRAERIARSLMESFDQPDKRRARRRSRSDGSALLSFAPALAPVAAAVARTDPRRGWELAREAEAADLTQPTSELDFRNAAIKVGILGHLAAAYAATEPQRARQLAEEALRIAEAQSHFSVDAAVAVAGAFPDLADRVAATLVWDHSRDEMVARLSAGHPEAAAAATPATAAAVLSVAATDPHRAARLAGGIGDAGDRLAALVQLAEAVADREPDLTGRLCDDAEDTMLKDPDLYAVSDLLATAARAAADPHRTRTLPDELIHIAAAVPAGPARTAALGTAASLIAGLDPERAESMARDLEDEWRMWALGLVACCLIRGTDPQAWRPGSGVVTFARNKLFWDPDLGSPL</sequence>
<dbReference type="PANTHER" id="PTHR43289:SF6">
    <property type="entry name" value="SERINE_THREONINE-PROTEIN KINASE NEKL-3"/>
    <property type="match status" value="1"/>
</dbReference>
<evidence type="ECO:0000256" key="6">
    <source>
        <dbReference type="ARBA" id="ARBA00022840"/>
    </source>
</evidence>
<evidence type="ECO:0000256" key="5">
    <source>
        <dbReference type="ARBA" id="ARBA00022777"/>
    </source>
</evidence>
<dbReference type="PROSITE" id="PS50011">
    <property type="entry name" value="PROTEIN_KINASE_DOM"/>
    <property type="match status" value="1"/>
</dbReference>
<dbReference type="RefSeq" id="WP_344655802.1">
    <property type="nucleotide sequence ID" value="NZ_BAAAQM010000004.1"/>
</dbReference>
<evidence type="ECO:0000313" key="9">
    <source>
        <dbReference type="Proteomes" id="UP001499854"/>
    </source>
</evidence>
<dbReference type="Gene3D" id="3.30.200.20">
    <property type="entry name" value="Phosphorylase Kinase, domain 1"/>
    <property type="match status" value="1"/>
</dbReference>
<dbReference type="PROSITE" id="PS00108">
    <property type="entry name" value="PROTEIN_KINASE_ST"/>
    <property type="match status" value="1"/>
</dbReference>
<dbReference type="EMBL" id="BAAAQM010000004">
    <property type="protein sequence ID" value="GAA1956726.1"/>
    <property type="molecule type" value="Genomic_DNA"/>
</dbReference>
<gene>
    <name evidence="8" type="ORF">GCM10009838_10820</name>
</gene>
<keyword evidence="4" id="KW-0547">Nucleotide-binding</keyword>
<dbReference type="Proteomes" id="UP001499854">
    <property type="component" value="Unassembled WGS sequence"/>
</dbReference>
<organism evidence="8 9">
    <name type="scientific">Catenulispora subtropica</name>
    <dbReference type="NCBI Taxonomy" id="450798"/>
    <lineage>
        <taxon>Bacteria</taxon>
        <taxon>Bacillati</taxon>
        <taxon>Actinomycetota</taxon>
        <taxon>Actinomycetes</taxon>
        <taxon>Catenulisporales</taxon>
        <taxon>Catenulisporaceae</taxon>
        <taxon>Catenulispora</taxon>
    </lineage>
</organism>
<evidence type="ECO:0000256" key="3">
    <source>
        <dbReference type="ARBA" id="ARBA00022679"/>
    </source>
</evidence>
<keyword evidence="6" id="KW-0067">ATP-binding</keyword>
<dbReference type="InterPro" id="IPR011009">
    <property type="entry name" value="Kinase-like_dom_sf"/>
</dbReference>
<dbReference type="PANTHER" id="PTHR43289">
    <property type="entry name" value="MITOGEN-ACTIVATED PROTEIN KINASE KINASE KINASE 20-RELATED"/>
    <property type="match status" value="1"/>
</dbReference>
<accession>A0ABP5C344</accession>
<evidence type="ECO:0000256" key="4">
    <source>
        <dbReference type="ARBA" id="ARBA00022741"/>
    </source>
</evidence>
<name>A0ABP5C344_9ACTN</name>
<keyword evidence="5" id="KW-0418">Kinase</keyword>
<dbReference type="Gene3D" id="1.10.510.10">
    <property type="entry name" value="Transferase(Phosphotransferase) domain 1"/>
    <property type="match status" value="1"/>
</dbReference>
<comment type="caution">
    <text evidence="8">The sequence shown here is derived from an EMBL/GenBank/DDBJ whole genome shotgun (WGS) entry which is preliminary data.</text>
</comment>
<proteinExistence type="predicted"/>
<dbReference type="EC" id="2.7.11.1" evidence="1"/>
<keyword evidence="2" id="KW-0723">Serine/threonine-protein kinase</keyword>
<dbReference type="InterPro" id="IPR008271">
    <property type="entry name" value="Ser/Thr_kinase_AS"/>
</dbReference>
<dbReference type="SMART" id="SM00220">
    <property type="entry name" value="S_TKc"/>
    <property type="match status" value="1"/>
</dbReference>
<evidence type="ECO:0000256" key="2">
    <source>
        <dbReference type="ARBA" id="ARBA00022527"/>
    </source>
</evidence>
<dbReference type="SUPFAM" id="SSF56112">
    <property type="entry name" value="Protein kinase-like (PK-like)"/>
    <property type="match status" value="1"/>
</dbReference>
<protein>
    <recommendedName>
        <fullName evidence="1">non-specific serine/threonine protein kinase</fullName>
        <ecNumber evidence="1">2.7.11.1</ecNumber>
    </recommendedName>
</protein>
<keyword evidence="3" id="KW-0808">Transferase</keyword>
<dbReference type="CDD" id="cd14014">
    <property type="entry name" value="STKc_PknB_like"/>
    <property type="match status" value="1"/>
</dbReference>
<evidence type="ECO:0000313" key="8">
    <source>
        <dbReference type="EMBL" id="GAA1956726.1"/>
    </source>
</evidence>
<feature type="domain" description="Protein kinase" evidence="7">
    <location>
        <begin position="9"/>
        <end position="276"/>
    </location>
</feature>
<dbReference type="Pfam" id="PF00069">
    <property type="entry name" value="Pkinase"/>
    <property type="match status" value="1"/>
</dbReference>
<evidence type="ECO:0000259" key="7">
    <source>
        <dbReference type="PROSITE" id="PS50011"/>
    </source>
</evidence>
<keyword evidence="9" id="KW-1185">Reference proteome</keyword>
<evidence type="ECO:0000256" key="1">
    <source>
        <dbReference type="ARBA" id="ARBA00012513"/>
    </source>
</evidence>
<dbReference type="InterPro" id="IPR000719">
    <property type="entry name" value="Prot_kinase_dom"/>
</dbReference>
<reference evidence="9" key="1">
    <citation type="journal article" date="2019" name="Int. J. Syst. Evol. Microbiol.">
        <title>The Global Catalogue of Microorganisms (GCM) 10K type strain sequencing project: providing services to taxonomists for standard genome sequencing and annotation.</title>
        <authorList>
            <consortium name="The Broad Institute Genomics Platform"/>
            <consortium name="The Broad Institute Genome Sequencing Center for Infectious Disease"/>
            <person name="Wu L."/>
            <person name="Ma J."/>
        </authorList>
    </citation>
    <scope>NUCLEOTIDE SEQUENCE [LARGE SCALE GENOMIC DNA]</scope>
    <source>
        <strain evidence="9">JCM 16013</strain>
    </source>
</reference>